<dbReference type="OMA" id="RAVENFM"/>
<feature type="compositionally biased region" description="Acidic residues" evidence="5">
    <location>
        <begin position="345"/>
        <end position="354"/>
    </location>
</feature>
<dbReference type="EMBL" id="AFYH01225017">
    <property type="status" value="NOT_ANNOTATED_CDS"/>
    <property type="molecule type" value="Genomic_DNA"/>
</dbReference>
<keyword evidence="4" id="KW-0949">S-adenosyl-L-methionine</keyword>
<sequence length="710" mass="80503">MGKKLKLGKSRKDKFYHLAKETGKIPSQNISLQLVQVLQTSFSTYRRCRFCLLCLVPLAWYCHLSPFQTVLSTVIAVLRQVVRLALIERVTAMGYEITGYVLKNLLHKTASLQLLSVQLPPVIPDYPLSYVSQLPTPAHLTLMALKLACDFLTKGGWFITKVFRSKDYQPLVWIFQQFFKKVQATKPQASRNESAEIFVVCQGKWRFIFWGAGNPLKFQPLYIYIYIISVCFSVIKTPKRKKKKAEGYAEGDYTLFHRFTVMDFIKAENPVDFLNKANEITFENKEFENHPATTSEIRECCKDIKVLGRKELRFLLNWRRNLRRFLAKKLKEQVKELDTQISLSSEEEEESSEEESGKPKKDSAAKDEKEEEEEEEELEQKLAELKADEVAELKRKKKKILKERRKLRERAELKMDLPGVSIADEGETGMFSLKSISQTKLLNEITKGDMKSADAILADAEGGDDIYLSDADDGGEDNVSLASDLDPVDLQDVRQREAARKTGAQKKKVKFSPHEGASEEEEGENPLLVQLEDKTTRQERQTDLWFAKDVFASVDLDADEDLEIRQATKLYAQRGGVITGEGQKGLKQKGKLSPTAIQEEEVAGAERKQEAGNDNDDDDTEDSSSDDDENHIQALKQQMGKHGGIPAADDENDDFEVVPVERTVKHAQILDPEGLALGTIIATSKKRKRDLIDNSFNRYGPCSHGLFGRS</sequence>
<reference evidence="9" key="2">
    <citation type="submission" date="2025-08" db="UniProtKB">
        <authorList>
            <consortium name="Ensembl"/>
        </authorList>
    </citation>
    <scope>IDENTIFICATION</scope>
</reference>
<dbReference type="GeneTree" id="ENSGT00550000075004"/>
<evidence type="ECO:0000259" key="7">
    <source>
        <dbReference type="Pfam" id="PF07780"/>
    </source>
</evidence>
<evidence type="ECO:0000313" key="10">
    <source>
        <dbReference type="Proteomes" id="UP000008672"/>
    </source>
</evidence>
<dbReference type="EMBL" id="AFYH01225019">
    <property type="status" value="NOT_ANNOTATED_CDS"/>
    <property type="molecule type" value="Genomic_DNA"/>
</dbReference>
<feature type="compositionally biased region" description="Basic and acidic residues" evidence="5">
    <location>
        <begin position="355"/>
        <end position="368"/>
    </location>
</feature>
<dbReference type="Bgee" id="ENSLACG00000005523">
    <property type="expression patterns" value="Expressed in chordate pharynx and 6 other cell types or tissues"/>
</dbReference>
<dbReference type="FunCoup" id="H3A9A6">
    <property type="interactions" value="2385"/>
</dbReference>
<evidence type="ECO:0000256" key="3">
    <source>
        <dbReference type="ARBA" id="ARBA00022679"/>
    </source>
</evidence>
<gene>
    <name evidence="9" type="primary">FTSJ3</name>
</gene>
<accession>H3A9A6</accession>
<evidence type="ECO:0000259" key="8">
    <source>
        <dbReference type="Pfam" id="PF11861"/>
    </source>
</evidence>
<dbReference type="AlphaFoldDB" id="H3A9A6"/>
<dbReference type="Pfam" id="PF11861">
    <property type="entry name" value="DUF3381"/>
    <property type="match status" value="1"/>
</dbReference>
<dbReference type="Ensembl" id="ENSLACT00000006279.1">
    <property type="protein sequence ID" value="ENSLACP00000006227.1"/>
    <property type="gene ID" value="ENSLACG00000005523.1"/>
</dbReference>
<keyword evidence="3" id="KW-0808">Transferase</keyword>
<feature type="region of interest" description="Disordered" evidence="5">
    <location>
        <begin position="572"/>
        <end position="652"/>
    </location>
</feature>
<proteinExistence type="predicted"/>
<evidence type="ECO:0000256" key="2">
    <source>
        <dbReference type="ARBA" id="ARBA00022603"/>
    </source>
</evidence>
<keyword evidence="1" id="KW-0698">rRNA processing</keyword>
<dbReference type="Pfam" id="PF07780">
    <property type="entry name" value="Spb1_C"/>
    <property type="match status" value="1"/>
</dbReference>
<feature type="compositionally biased region" description="Acidic residues" evidence="5">
    <location>
        <begin position="613"/>
        <end position="629"/>
    </location>
</feature>
<evidence type="ECO:0000259" key="6">
    <source>
        <dbReference type="Pfam" id="PF01728"/>
    </source>
</evidence>
<dbReference type="EMBL" id="AFYH01225018">
    <property type="status" value="NOT_ANNOTATED_CDS"/>
    <property type="molecule type" value="Genomic_DNA"/>
</dbReference>
<dbReference type="STRING" id="7897.ENSLACP00000006227"/>
<dbReference type="GO" id="GO:0005730">
    <property type="term" value="C:nucleolus"/>
    <property type="evidence" value="ECO:0007669"/>
    <property type="project" value="TreeGrafter"/>
</dbReference>
<evidence type="ECO:0000256" key="1">
    <source>
        <dbReference type="ARBA" id="ARBA00022552"/>
    </source>
</evidence>
<feature type="compositionally biased region" description="Basic and acidic residues" evidence="5">
    <location>
        <begin position="491"/>
        <end position="500"/>
    </location>
</feature>
<feature type="domain" description="Ribosomal RNA methyltransferase SPB1-like C-terminal" evidence="7">
    <location>
        <begin position="627"/>
        <end position="699"/>
    </location>
</feature>
<dbReference type="InterPro" id="IPR012920">
    <property type="entry name" value="rRNA_MeTfrase_SPB1-like_C"/>
</dbReference>
<feature type="region of interest" description="Disordered" evidence="5">
    <location>
        <begin position="338"/>
        <end position="382"/>
    </location>
</feature>
<dbReference type="InParanoid" id="H3A9A6"/>
<dbReference type="PANTHER" id="PTHR10920:SF13">
    <property type="entry name" value="PRE-RRNA 2'-O-RIBOSE RNA METHYLTRANSFERASE FTSJ3"/>
    <property type="match status" value="1"/>
</dbReference>
<dbReference type="HOGENOM" id="CLU_009422_8_1_1"/>
<dbReference type="Proteomes" id="UP000008672">
    <property type="component" value="Unassembled WGS sequence"/>
</dbReference>
<evidence type="ECO:0000256" key="4">
    <source>
        <dbReference type="ARBA" id="ARBA00022691"/>
    </source>
</evidence>
<dbReference type="InterPro" id="IPR024576">
    <property type="entry name" value="rRNA_MeTfrase_Spb1_DUF3381"/>
</dbReference>
<dbReference type="SUPFAM" id="SSF53335">
    <property type="entry name" value="S-adenosyl-L-methionine-dependent methyltransferases"/>
    <property type="match status" value="1"/>
</dbReference>
<dbReference type="eggNOG" id="KOG1098">
    <property type="taxonomic scope" value="Eukaryota"/>
</dbReference>
<dbReference type="GO" id="GO:0008650">
    <property type="term" value="F:rRNA (uridine-2'-O-)-methyltransferase activity"/>
    <property type="evidence" value="ECO:0007669"/>
    <property type="project" value="TreeGrafter"/>
</dbReference>
<dbReference type="GO" id="GO:0016435">
    <property type="term" value="F:rRNA (guanine) methyltransferase activity"/>
    <property type="evidence" value="ECO:0007669"/>
    <property type="project" value="TreeGrafter"/>
</dbReference>
<dbReference type="EMBL" id="AFYH01225020">
    <property type="status" value="NOT_ANNOTATED_CDS"/>
    <property type="molecule type" value="Genomic_DNA"/>
</dbReference>
<dbReference type="PANTHER" id="PTHR10920">
    <property type="entry name" value="RIBOSOMAL RNA METHYLTRANSFERASE"/>
    <property type="match status" value="1"/>
</dbReference>
<reference evidence="9" key="3">
    <citation type="submission" date="2025-09" db="UniProtKB">
        <authorList>
            <consortium name="Ensembl"/>
        </authorList>
    </citation>
    <scope>IDENTIFICATION</scope>
</reference>
<dbReference type="Pfam" id="PF01728">
    <property type="entry name" value="FtsJ"/>
    <property type="match status" value="1"/>
</dbReference>
<dbReference type="InterPro" id="IPR029063">
    <property type="entry name" value="SAM-dependent_MTases_sf"/>
</dbReference>
<dbReference type="GO" id="GO:0000466">
    <property type="term" value="P:maturation of 5.8S rRNA from tricistronic rRNA transcript (SSU-rRNA, 5.8S rRNA, LSU-rRNA)"/>
    <property type="evidence" value="ECO:0007669"/>
    <property type="project" value="TreeGrafter"/>
</dbReference>
<organism evidence="9 10">
    <name type="scientific">Latimeria chalumnae</name>
    <name type="common">Coelacanth</name>
    <dbReference type="NCBI Taxonomy" id="7897"/>
    <lineage>
        <taxon>Eukaryota</taxon>
        <taxon>Metazoa</taxon>
        <taxon>Chordata</taxon>
        <taxon>Craniata</taxon>
        <taxon>Vertebrata</taxon>
        <taxon>Euteleostomi</taxon>
        <taxon>Coelacanthiformes</taxon>
        <taxon>Coelacanthidae</taxon>
        <taxon>Latimeria</taxon>
    </lineage>
</organism>
<dbReference type="GO" id="GO:0000463">
    <property type="term" value="P:maturation of LSU-rRNA from tricistronic rRNA transcript (SSU-rRNA, 5.8S rRNA, LSU-rRNA)"/>
    <property type="evidence" value="ECO:0007669"/>
    <property type="project" value="TreeGrafter"/>
</dbReference>
<evidence type="ECO:0000313" key="9">
    <source>
        <dbReference type="Ensembl" id="ENSLACP00000006227.1"/>
    </source>
</evidence>
<dbReference type="InterPro" id="IPR050082">
    <property type="entry name" value="RNA_methyltr_RlmE"/>
</dbReference>
<feature type="compositionally biased region" description="Acidic residues" evidence="5">
    <location>
        <begin position="369"/>
        <end position="378"/>
    </location>
</feature>
<dbReference type="Gene3D" id="3.40.50.150">
    <property type="entry name" value="Vaccinia Virus protein VP39"/>
    <property type="match status" value="1"/>
</dbReference>
<feature type="domain" description="Ribosomal RNA methyltransferase FtsJ" evidence="6">
    <location>
        <begin position="133"/>
        <end position="204"/>
    </location>
</feature>
<feature type="domain" description="DUF3381" evidence="8">
    <location>
        <begin position="238"/>
        <end position="410"/>
    </location>
</feature>
<name>H3A9A6_LATCH</name>
<dbReference type="InterPro" id="IPR002877">
    <property type="entry name" value="RNA_MeTrfase_FtsJ_dom"/>
</dbReference>
<evidence type="ECO:0000256" key="5">
    <source>
        <dbReference type="SAM" id="MobiDB-lite"/>
    </source>
</evidence>
<reference evidence="10" key="1">
    <citation type="submission" date="2011-08" db="EMBL/GenBank/DDBJ databases">
        <title>The draft genome of Latimeria chalumnae.</title>
        <authorList>
            <person name="Di Palma F."/>
            <person name="Alfoldi J."/>
            <person name="Johnson J."/>
            <person name="Berlin A."/>
            <person name="Gnerre S."/>
            <person name="Jaffe D."/>
            <person name="MacCallum I."/>
            <person name="Young S."/>
            <person name="Walker B.J."/>
            <person name="Lander E."/>
            <person name="Lindblad-Toh K."/>
        </authorList>
    </citation>
    <scope>NUCLEOTIDE SEQUENCE [LARGE SCALE GENOMIC DNA]</scope>
    <source>
        <strain evidence="10">Wild caught</strain>
    </source>
</reference>
<keyword evidence="2" id="KW-0489">Methyltransferase</keyword>
<protein>
    <submittedName>
        <fullName evidence="9">FtsJ RNA 2'-O-methyltransferase 3</fullName>
    </submittedName>
</protein>
<keyword evidence="10" id="KW-1185">Reference proteome</keyword>
<feature type="region of interest" description="Disordered" evidence="5">
    <location>
        <begin position="464"/>
        <end position="538"/>
    </location>
</feature>
<dbReference type="GO" id="GO:0030687">
    <property type="term" value="C:preribosome, large subunit precursor"/>
    <property type="evidence" value="ECO:0007669"/>
    <property type="project" value="TreeGrafter"/>
</dbReference>